<evidence type="ECO:0000256" key="4">
    <source>
        <dbReference type="ARBA" id="ARBA00004496"/>
    </source>
</evidence>
<dbReference type="GO" id="GO:0004523">
    <property type="term" value="F:RNA-DNA hybrid ribonuclease activity"/>
    <property type="evidence" value="ECO:0007669"/>
    <property type="project" value="UniProtKB-UniRule"/>
</dbReference>
<dbReference type="GO" id="GO:0005737">
    <property type="term" value="C:cytoplasm"/>
    <property type="evidence" value="ECO:0007669"/>
    <property type="project" value="UniProtKB-SubCell"/>
</dbReference>
<dbReference type="Gene3D" id="3.30.310.10">
    <property type="entry name" value="TATA-Binding Protein"/>
    <property type="match status" value="1"/>
</dbReference>
<keyword evidence="9 14" id="KW-0540">Nuclease</keyword>
<name>A0A318KKB0_9FIRM</name>
<keyword evidence="11 14" id="KW-0255">Endonuclease</keyword>
<evidence type="ECO:0000256" key="13">
    <source>
        <dbReference type="ARBA" id="ARBA00022842"/>
    </source>
</evidence>
<dbReference type="PIRSF" id="PIRSF037748">
    <property type="entry name" value="RnhC"/>
    <property type="match status" value="1"/>
</dbReference>
<comment type="function">
    <text evidence="3 14">Endonuclease that specifically degrades the RNA of RNA-DNA hybrids.</text>
</comment>
<comment type="cofactor">
    <cofactor evidence="14 15">
        <name>Mn(2+)</name>
        <dbReference type="ChEBI" id="CHEBI:29035"/>
    </cofactor>
    <cofactor evidence="14 15">
        <name>Mg(2+)</name>
        <dbReference type="ChEBI" id="CHEBI:18420"/>
    </cofactor>
    <text evidence="14 15">Manganese or magnesium. Binds 1 divalent metal ion per monomer in the absence of substrate. May bind a second metal ion after substrate binding.</text>
</comment>
<dbReference type="InterPro" id="IPR004641">
    <property type="entry name" value="RNase_HIII"/>
</dbReference>
<dbReference type="EMBL" id="QJKH01000009">
    <property type="protein sequence ID" value="PXX77890.1"/>
    <property type="molecule type" value="Genomic_DNA"/>
</dbReference>
<evidence type="ECO:0000313" key="18">
    <source>
        <dbReference type="Proteomes" id="UP000247612"/>
    </source>
</evidence>
<comment type="caution">
    <text evidence="17">The sequence shown here is derived from an EMBL/GenBank/DDBJ whole genome shotgun (WGS) entry which is preliminary data.</text>
</comment>
<evidence type="ECO:0000256" key="5">
    <source>
        <dbReference type="ARBA" id="ARBA00008378"/>
    </source>
</evidence>
<dbReference type="OrthoDB" id="9777935at2"/>
<sequence length="293" mass="32885">MNTVSLTLNQKQIDTLFETYRSKAVKTPAYAQYQLKLDGCTITAYDSKKVVFQGRDAEEMAALFEPKTLSQPPLQHAAELNGYPQAGSDEVGTGDYFGPVCVCAAYVDASHASLMQSLGIQDSKQLSDEQILKIAPKLMAEIPYSLLILDNYKYNQVHQTQNLNCIKAKLHNQAYLHLRNKLGQLPALSVIDQFTPEASYYRYLKNEREIVRGITFETKAENKYPAVACGSIIARFAFLKAMDTLSEHYSFKLPKGAGPATEEPIQQFYELHGEQGLMNAAKLHFKNTDKIKR</sequence>
<protein>
    <recommendedName>
        <fullName evidence="7 14">Ribonuclease HIII</fullName>
        <shortName evidence="14">RNase HIII</shortName>
        <ecNumber evidence="6 14">3.1.26.4</ecNumber>
    </recommendedName>
</protein>
<keyword evidence="8 14" id="KW-0963">Cytoplasm</keyword>
<feature type="binding site" evidence="14 15">
    <location>
        <position position="90"/>
    </location>
    <ligand>
        <name>a divalent metal cation</name>
        <dbReference type="ChEBI" id="CHEBI:60240"/>
    </ligand>
</feature>
<feature type="binding site" evidence="14 15">
    <location>
        <position position="89"/>
    </location>
    <ligand>
        <name>a divalent metal cation</name>
        <dbReference type="ChEBI" id="CHEBI:60240"/>
    </ligand>
</feature>
<comment type="similarity">
    <text evidence="5 14">Belongs to the RNase HII family. RnhC subfamily.</text>
</comment>
<evidence type="ECO:0000256" key="6">
    <source>
        <dbReference type="ARBA" id="ARBA00012180"/>
    </source>
</evidence>
<evidence type="ECO:0000256" key="2">
    <source>
        <dbReference type="ARBA" id="ARBA00001946"/>
    </source>
</evidence>
<evidence type="ECO:0000256" key="8">
    <source>
        <dbReference type="ARBA" id="ARBA00022490"/>
    </source>
</evidence>
<dbReference type="GO" id="GO:0003723">
    <property type="term" value="F:RNA binding"/>
    <property type="evidence" value="ECO:0007669"/>
    <property type="project" value="UniProtKB-UniRule"/>
</dbReference>
<keyword evidence="12 14" id="KW-0378">Hydrolase</keyword>
<evidence type="ECO:0000256" key="15">
    <source>
        <dbReference type="PROSITE-ProRule" id="PRU01319"/>
    </source>
</evidence>
<dbReference type="PANTHER" id="PTHR10954:SF23">
    <property type="entry name" value="RIBONUCLEASE"/>
    <property type="match status" value="1"/>
</dbReference>
<evidence type="ECO:0000256" key="10">
    <source>
        <dbReference type="ARBA" id="ARBA00022723"/>
    </source>
</evidence>
<dbReference type="InterPro" id="IPR024568">
    <property type="entry name" value="RNase_HIII_N"/>
</dbReference>
<dbReference type="InterPro" id="IPR012337">
    <property type="entry name" value="RNaseH-like_sf"/>
</dbReference>
<dbReference type="HAMAP" id="MF_00053">
    <property type="entry name" value="RNase_HIII"/>
    <property type="match status" value="1"/>
</dbReference>
<organism evidence="17 18">
    <name type="scientific">Dielma fastidiosa</name>
    <dbReference type="NCBI Taxonomy" id="1034346"/>
    <lineage>
        <taxon>Bacteria</taxon>
        <taxon>Bacillati</taxon>
        <taxon>Bacillota</taxon>
        <taxon>Erysipelotrichia</taxon>
        <taxon>Erysipelotrichales</taxon>
        <taxon>Erysipelotrichaceae</taxon>
        <taxon>Dielma</taxon>
    </lineage>
</organism>
<comment type="catalytic activity">
    <reaction evidence="1 14 15">
        <text>Endonucleolytic cleavage to 5'-phosphomonoester.</text>
        <dbReference type="EC" id="3.1.26.4"/>
    </reaction>
</comment>
<gene>
    <name evidence="14" type="primary">rnhC</name>
    <name evidence="17" type="ORF">DES51_109144</name>
</gene>
<dbReference type="InterPro" id="IPR036397">
    <property type="entry name" value="RNaseH_sf"/>
</dbReference>
<comment type="subcellular location">
    <subcellularLocation>
        <location evidence="4 14">Cytoplasm</location>
    </subcellularLocation>
</comment>
<dbReference type="STRING" id="1034346.GCA_000313565_02805"/>
<evidence type="ECO:0000259" key="16">
    <source>
        <dbReference type="PROSITE" id="PS51975"/>
    </source>
</evidence>
<proteinExistence type="inferred from homology"/>
<dbReference type="RefSeq" id="WP_022939088.1">
    <property type="nucleotide sequence ID" value="NZ_CABKRQ010000007.1"/>
</dbReference>
<evidence type="ECO:0000313" key="17">
    <source>
        <dbReference type="EMBL" id="PXX77890.1"/>
    </source>
</evidence>
<evidence type="ECO:0000256" key="12">
    <source>
        <dbReference type="ARBA" id="ARBA00022801"/>
    </source>
</evidence>
<reference evidence="17 18" key="1">
    <citation type="submission" date="2018-05" db="EMBL/GenBank/DDBJ databases">
        <title>Genomic Encyclopedia of Type Strains, Phase IV (KMG-IV): sequencing the most valuable type-strain genomes for metagenomic binning, comparative biology and taxonomic classification.</title>
        <authorList>
            <person name="Goeker M."/>
        </authorList>
    </citation>
    <scope>NUCLEOTIDE SEQUENCE [LARGE SCALE GENOMIC DNA]</scope>
    <source>
        <strain evidence="17 18">JC118</strain>
    </source>
</reference>
<dbReference type="InterPro" id="IPR024567">
    <property type="entry name" value="RNase_HII/HIII_dom"/>
</dbReference>
<dbReference type="CDD" id="cd06590">
    <property type="entry name" value="RNase_HII_bacteria_HIII_like"/>
    <property type="match status" value="1"/>
</dbReference>
<evidence type="ECO:0000256" key="1">
    <source>
        <dbReference type="ARBA" id="ARBA00000077"/>
    </source>
</evidence>
<dbReference type="Proteomes" id="UP000247612">
    <property type="component" value="Unassembled WGS sequence"/>
</dbReference>
<dbReference type="GO" id="GO:0032299">
    <property type="term" value="C:ribonuclease H2 complex"/>
    <property type="evidence" value="ECO:0007669"/>
    <property type="project" value="TreeGrafter"/>
</dbReference>
<dbReference type="InterPro" id="IPR001352">
    <property type="entry name" value="RNase_HII/HIII"/>
</dbReference>
<dbReference type="GO" id="GO:0006298">
    <property type="term" value="P:mismatch repair"/>
    <property type="evidence" value="ECO:0007669"/>
    <property type="project" value="TreeGrafter"/>
</dbReference>
<comment type="cofactor">
    <cofactor evidence="2">
        <name>Mg(2+)</name>
        <dbReference type="ChEBI" id="CHEBI:18420"/>
    </cofactor>
</comment>
<dbReference type="EC" id="3.1.26.4" evidence="6 14"/>
<dbReference type="AlphaFoldDB" id="A0A318KKB0"/>
<keyword evidence="13 14" id="KW-0460">Magnesium</keyword>
<dbReference type="Pfam" id="PF11858">
    <property type="entry name" value="DUF3378"/>
    <property type="match status" value="1"/>
</dbReference>
<dbReference type="PROSITE" id="PS51975">
    <property type="entry name" value="RNASE_H_2"/>
    <property type="match status" value="1"/>
</dbReference>
<feature type="binding site" evidence="14 15">
    <location>
        <position position="192"/>
    </location>
    <ligand>
        <name>a divalent metal cation</name>
        <dbReference type="ChEBI" id="CHEBI:60240"/>
    </ligand>
</feature>
<evidence type="ECO:0000256" key="14">
    <source>
        <dbReference type="HAMAP-Rule" id="MF_00053"/>
    </source>
</evidence>
<evidence type="ECO:0000256" key="11">
    <source>
        <dbReference type="ARBA" id="ARBA00022759"/>
    </source>
</evidence>
<dbReference type="GO" id="GO:0043137">
    <property type="term" value="P:DNA replication, removal of RNA primer"/>
    <property type="evidence" value="ECO:0007669"/>
    <property type="project" value="TreeGrafter"/>
</dbReference>
<dbReference type="SUPFAM" id="SSF53098">
    <property type="entry name" value="Ribonuclease H-like"/>
    <property type="match status" value="1"/>
</dbReference>
<evidence type="ECO:0000256" key="9">
    <source>
        <dbReference type="ARBA" id="ARBA00022722"/>
    </source>
</evidence>
<accession>A0A318KKB0</accession>
<dbReference type="InterPro" id="IPR012295">
    <property type="entry name" value="TBP_dom_sf"/>
</dbReference>
<dbReference type="GO" id="GO:0000287">
    <property type="term" value="F:magnesium ion binding"/>
    <property type="evidence" value="ECO:0007669"/>
    <property type="project" value="UniProtKB-UniRule"/>
</dbReference>
<dbReference type="PANTHER" id="PTHR10954">
    <property type="entry name" value="RIBONUCLEASE H2 SUBUNIT A"/>
    <property type="match status" value="1"/>
</dbReference>
<dbReference type="Pfam" id="PF01351">
    <property type="entry name" value="RNase_HII"/>
    <property type="match status" value="1"/>
</dbReference>
<dbReference type="Gene3D" id="3.30.420.10">
    <property type="entry name" value="Ribonuclease H-like superfamily/Ribonuclease H"/>
    <property type="match status" value="1"/>
</dbReference>
<evidence type="ECO:0000256" key="7">
    <source>
        <dbReference type="ARBA" id="ARBA00021407"/>
    </source>
</evidence>
<evidence type="ECO:0000256" key="3">
    <source>
        <dbReference type="ARBA" id="ARBA00004065"/>
    </source>
</evidence>
<dbReference type="FunFam" id="3.30.420.10:FF:000047">
    <property type="entry name" value="Ribonuclease HIII"/>
    <property type="match status" value="1"/>
</dbReference>
<feature type="domain" description="RNase H type-2" evidence="16">
    <location>
        <begin position="83"/>
        <end position="293"/>
    </location>
</feature>
<keyword evidence="18" id="KW-1185">Reference proteome</keyword>
<keyword evidence="10 14" id="KW-0479">Metal-binding</keyword>
<dbReference type="NCBIfam" id="TIGR00716">
    <property type="entry name" value="rnhC"/>
    <property type="match status" value="1"/>
</dbReference>